<protein>
    <submittedName>
        <fullName evidence="1">Uncharacterized protein</fullName>
    </submittedName>
</protein>
<reference evidence="1 2" key="1">
    <citation type="journal article" date="2019" name="Sci. Rep.">
        <title>Orb-weaving spider Araneus ventricosus genome elucidates the spidroin gene catalogue.</title>
        <authorList>
            <person name="Kono N."/>
            <person name="Nakamura H."/>
            <person name="Ohtoshi R."/>
            <person name="Moran D.A.P."/>
            <person name="Shinohara A."/>
            <person name="Yoshida Y."/>
            <person name="Fujiwara M."/>
            <person name="Mori M."/>
            <person name="Tomita M."/>
            <person name="Arakawa K."/>
        </authorList>
    </citation>
    <scope>NUCLEOTIDE SEQUENCE [LARGE SCALE GENOMIC DNA]</scope>
</reference>
<keyword evidence="2" id="KW-1185">Reference proteome</keyword>
<organism evidence="1 2">
    <name type="scientific">Araneus ventricosus</name>
    <name type="common">Orbweaver spider</name>
    <name type="synonym">Epeira ventricosa</name>
    <dbReference type="NCBI Taxonomy" id="182803"/>
    <lineage>
        <taxon>Eukaryota</taxon>
        <taxon>Metazoa</taxon>
        <taxon>Ecdysozoa</taxon>
        <taxon>Arthropoda</taxon>
        <taxon>Chelicerata</taxon>
        <taxon>Arachnida</taxon>
        <taxon>Araneae</taxon>
        <taxon>Araneomorphae</taxon>
        <taxon>Entelegynae</taxon>
        <taxon>Araneoidea</taxon>
        <taxon>Araneidae</taxon>
        <taxon>Araneus</taxon>
    </lineage>
</organism>
<proteinExistence type="predicted"/>
<name>A0A4Y2VWN7_ARAVE</name>
<dbReference type="AlphaFoldDB" id="A0A4Y2VWN7"/>
<dbReference type="EMBL" id="BGPR01051795">
    <property type="protein sequence ID" value="GBO28706.1"/>
    <property type="molecule type" value="Genomic_DNA"/>
</dbReference>
<dbReference type="Proteomes" id="UP000499080">
    <property type="component" value="Unassembled WGS sequence"/>
</dbReference>
<sequence length="41" mass="4509">MRICIPSQKHSSAIVIDVIRRTPTPGYRTSKLAASSARPSR</sequence>
<accession>A0A4Y2VWN7</accession>
<evidence type="ECO:0000313" key="2">
    <source>
        <dbReference type="Proteomes" id="UP000499080"/>
    </source>
</evidence>
<feature type="non-terminal residue" evidence="1">
    <location>
        <position position="41"/>
    </location>
</feature>
<comment type="caution">
    <text evidence="1">The sequence shown here is derived from an EMBL/GenBank/DDBJ whole genome shotgun (WGS) entry which is preliminary data.</text>
</comment>
<evidence type="ECO:0000313" key="1">
    <source>
        <dbReference type="EMBL" id="GBO28706.1"/>
    </source>
</evidence>
<gene>
    <name evidence="1" type="ORF">AVEN_14186_1</name>
</gene>